<name>A0A0E9SFD6_ANGAN</name>
<evidence type="ECO:0000256" key="1">
    <source>
        <dbReference type="SAM" id="MobiDB-lite"/>
    </source>
</evidence>
<proteinExistence type="predicted"/>
<feature type="region of interest" description="Disordered" evidence="1">
    <location>
        <begin position="1"/>
        <end position="30"/>
    </location>
</feature>
<accession>A0A0E9SFD6</accession>
<protein>
    <submittedName>
        <fullName evidence="2">Uncharacterized protein</fullName>
    </submittedName>
</protein>
<reference evidence="2" key="1">
    <citation type="submission" date="2014-11" db="EMBL/GenBank/DDBJ databases">
        <authorList>
            <person name="Amaro Gonzalez C."/>
        </authorList>
    </citation>
    <scope>NUCLEOTIDE SEQUENCE</scope>
</reference>
<dbReference type="AlphaFoldDB" id="A0A0E9SFD6"/>
<sequence length="30" mass="3272">MTQNKMCGHPELPTARARMPTGKVLFTGPT</sequence>
<reference evidence="2" key="2">
    <citation type="journal article" date="2015" name="Fish Shellfish Immunol.">
        <title>Early steps in the European eel (Anguilla anguilla)-Vibrio vulnificus interaction in the gills: Role of the RtxA13 toxin.</title>
        <authorList>
            <person name="Callol A."/>
            <person name="Pajuelo D."/>
            <person name="Ebbesson L."/>
            <person name="Teles M."/>
            <person name="MacKenzie S."/>
            <person name="Amaro C."/>
        </authorList>
    </citation>
    <scope>NUCLEOTIDE SEQUENCE</scope>
</reference>
<dbReference type="EMBL" id="GBXM01069192">
    <property type="protein sequence ID" value="JAH39385.1"/>
    <property type="molecule type" value="Transcribed_RNA"/>
</dbReference>
<organism evidence="2">
    <name type="scientific">Anguilla anguilla</name>
    <name type="common">European freshwater eel</name>
    <name type="synonym">Muraena anguilla</name>
    <dbReference type="NCBI Taxonomy" id="7936"/>
    <lineage>
        <taxon>Eukaryota</taxon>
        <taxon>Metazoa</taxon>
        <taxon>Chordata</taxon>
        <taxon>Craniata</taxon>
        <taxon>Vertebrata</taxon>
        <taxon>Euteleostomi</taxon>
        <taxon>Actinopterygii</taxon>
        <taxon>Neopterygii</taxon>
        <taxon>Teleostei</taxon>
        <taxon>Anguilliformes</taxon>
        <taxon>Anguillidae</taxon>
        <taxon>Anguilla</taxon>
    </lineage>
</organism>
<evidence type="ECO:0000313" key="2">
    <source>
        <dbReference type="EMBL" id="JAH39385.1"/>
    </source>
</evidence>